<dbReference type="Proteomes" id="UP000663873">
    <property type="component" value="Unassembled WGS sequence"/>
</dbReference>
<dbReference type="AlphaFoldDB" id="A0A821NP50"/>
<reference evidence="1" key="1">
    <citation type="submission" date="2021-02" db="EMBL/GenBank/DDBJ databases">
        <authorList>
            <person name="Nowell W R."/>
        </authorList>
    </citation>
    <scope>NUCLEOTIDE SEQUENCE</scope>
</reference>
<keyword evidence="2" id="KW-1185">Reference proteome</keyword>
<proteinExistence type="predicted"/>
<evidence type="ECO:0000313" key="2">
    <source>
        <dbReference type="Proteomes" id="UP000663873"/>
    </source>
</evidence>
<comment type="caution">
    <text evidence="1">The sequence shown here is derived from an EMBL/GenBank/DDBJ whole genome shotgun (WGS) entry which is preliminary data.</text>
</comment>
<accession>A0A821NP50</accession>
<protein>
    <submittedName>
        <fullName evidence="1">Uncharacterized protein</fullName>
    </submittedName>
</protein>
<gene>
    <name evidence="1" type="ORF">UJA718_LOCUS40809</name>
</gene>
<organism evidence="1 2">
    <name type="scientific">Rotaria socialis</name>
    <dbReference type="NCBI Taxonomy" id="392032"/>
    <lineage>
        <taxon>Eukaryota</taxon>
        <taxon>Metazoa</taxon>
        <taxon>Spiralia</taxon>
        <taxon>Gnathifera</taxon>
        <taxon>Rotifera</taxon>
        <taxon>Eurotatoria</taxon>
        <taxon>Bdelloidea</taxon>
        <taxon>Philodinida</taxon>
        <taxon>Philodinidae</taxon>
        <taxon>Rotaria</taxon>
    </lineage>
</organism>
<dbReference type="EMBL" id="CAJOBP010046192">
    <property type="protein sequence ID" value="CAF4790395.1"/>
    <property type="molecule type" value="Genomic_DNA"/>
</dbReference>
<sequence>MVDVIKTLFVQTTQLQAQRSAPVKLVIPTLVVMTTLSAQ</sequence>
<evidence type="ECO:0000313" key="1">
    <source>
        <dbReference type="EMBL" id="CAF4790395.1"/>
    </source>
</evidence>
<name>A0A821NP50_9BILA</name>
<feature type="non-terminal residue" evidence="1">
    <location>
        <position position="39"/>
    </location>
</feature>